<dbReference type="AlphaFoldDB" id="A0A840NXD5"/>
<feature type="region of interest" description="Disordered" evidence="1">
    <location>
        <begin position="1"/>
        <end position="77"/>
    </location>
</feature>
<keyword evidence="4" id="KW-1185">Reference proteome</keyword>
<protein>
    <submittedName>
        <fullName evidence="3">Uncharacterized protein</fullName>
    </submittedName>
</protein>
<reference evidence="3 4" key="1">
    <citation type="submission" date="2020-08" db="EMBL/GenBank/DDBJ databases">
        <title>Genomic Encyclopedia of Type Strains, Phase IV (KMG-IV): sequencing the most valuable type-strain genomes for metagenomic binning, comparative biology and taxonomic classification.</title>
        <authorList>
            <person name="Goeker M."/>
        </authorList>
    </citation>
    <scope>NUCLEOTIDE SEQUENCE [LARGE SCALE GENOMIC DNA]</scope>
    <source>
        <strain evidence="3 4">DSM 45615</strain>
    </source>
</reference>
<evidence type="ECO:0000256" key="2">
    <source>
        <dbReference type="SAM" id="Phobius"/>
    </source>
</evidence>
<evidence type="ECO:0000256" key="1">
    <source>
        <dbReference type="SAM" id="MobiDB-lite"/>
    </source>
</evidence>
<feature type="transmembrane region" description="Helical" evidence="2">
    <location>
        <begin position="80"/>
        <end position="101"/>
    </location>
</feature>
<accession>A0A840NXD5</accession>
<sequence length="205" mass="22931">MHPPQQHQPQQYDPRPQPYYDPRARQQYQQRQYPQQPRYQPQQHQQQPQQPYVEVTAPRGGEPAAPSGPPRRRRGGSGKMIAIAAGAVVAVAAGVGAFLVLSGGDEPQADRKPSVVDKSYDPNDIPSPTAEETRQLLAGLTEIDPALNHHRSIGKARDTCWNLLLQEDRDRVLVKIQQRFGQTADINKTEAGRIMTLIEGTFCRK</sequence>
<dbReference type="Proteomes" id="UP000578449">
    <property type="component" value="Unassembled WGS sequence"/>
</dbReference>
<feature type="compositionally biased region" description="Basic and acidic residues" evidence="1">
    <location>
        <begin position="108"/>
        <end position="121"/>
    </location>
</feature>
<keyword evidence="2" id="KW-0812">Transmembrane</keyword>
<evidence type="ECO:0000313" key="3">
    <source>
        <dbReference type="EMBL" id="MBB5130331.1"/>
    </source>
</evidence>
<keyword evidence="2" id="KW-1133">Transmembrane helix</keyword>
<dbReference type="EMBL" id="JACHGN010000001">
    <property type="protein sequence ID" value="MBB5130331.1"/>
    <property type="molecule type" value="Genomic_DNA"/>
</dbReference>
<keyword evidence="2" id="KW-0472">Membrane</keyword>
<feature type="region of interest" description="Disordered" evidence="1">
    <location>
        <begin position="103"/>
        <end position="128"/>
    </location>
</feature>
<gene>
    <name evidence="3" type="ORF">HNP84_000019</name>
</gene>
<proteinExistence type="predicted"/>
<dbReference type="RefSeq" id="WP_185047243.1">
    <property type="nucleotide sequence ID" value="NZ_BAABIX010000072.1"/>
</dbReference>
<organism evidence="3 4">
    <name type="scientific">Thermocatellispora tengchongensis</name>
    <dbReference type="NCBI Taxonomy" id="1073253"/>
    <lineage>
        <taxon>Bacteria</taxon>
        <taxon>Bacillati</taxon>
        <taxon>Actinomycetota</taxon>
        <taxon>Actinomycetes</taxon>
        <taxon>Streptosporangiales</taxon>
        <taxon>Streptosporangiaceae</taxon>
        <taxon>Thermocatellispora</taxon>
    </lineage>
</organism>
<feature type="compositionally biased region" description="Low complexity" evidence="1">
    <location>
        <begin position="1"/>
        <end position="65"/>
    </location>
</feature>
<evidence type="ECO:0000313" key="4">
    <source>
        <dbReference type="Proteomes" id="UP000578449"/>
    </source>
</evidence>
<dbReference type="SUPFAM" id="SSF81995">
    <property type="entry name" value="beta-sandwich domain of Sec23/24"/>
    <property type="match status" value="1"/>
</dbReference>
<comment type="caution">
    <text evidence="3">The sequence shown here is derived from an EMBL/GenBank/DDBJ whole genome shotgun (WGS) entry which is preliminary data.</text>
</comment>
<name>A0A840NXD5_9ACTN</name>